<keyword evidence="2" id="KW-1185">Reference proteome</keyword>
<proteinExistence type="predicted"/>
<dbReference type="EMBL" id="BGPR01003975">
    <property type="protein sequence ID" value="GBM94487.1"/>
    <property type="molecule type" value="Genomic_DNA"/>
</dbReference>
<organism evidence="1 2">
    <name type="scientific">Araneus ventricosus</name>
    <name type="common">Orbweaver spider</name>
    <name type="synonym">Epeira ventricosa</name>
    <dbReference type="NCBI Taxonomy" id="182803"/>
    <lineage>
        <taxon>Eukaryota</taxon>
        <taxon>Metazoa</taxon>
        <taxon>Ecdysozoa</taxon>
        <taxon>Arthropoda</taxon>
        <taxon>Chelicerata</taxon>
        <taxon>Arachnida</taxon>
        <taxon>Araneae</taxon>
        <taxon>Araneomorphae</taxon>
        <taxon>Entelegynae</taxon>
        <taxon>Araneoidea</taxon>
        <taxon>Araneidae</taxon>
        <taxon>Araneus</taxon>
    </lineage>
</organism>
<evidence type="ECO:0000313" key="2">
    <source>
        <dbReference type="Proteomes" id="UP000499080"/>
    </source>
</evidence>
<accession>A0A4Y2JXE7</accession>
<dbReference type="Proteomes" id="UP000499080">
    <property type="component" value="Unassembled WGS sequence"/>
</dbReference>
<comment type="caution">
    <text evidence="1">The sequence shown here is derived from an EMBL/GenBank/DDBJ whole genome shotgun (WGS) entry which is preliminary data.</text>
</comment>
<dbReference type="AlphaFoldDB" id="A0A4Y2JXE7"/>
<protein>
    <submittedName>
        <fullName evidence="1">Uncharacterized protein</fullName>
    </submittedName>
</protein>
<gene>
    <name evidence="1" type="ORF">AVEN_219787_1</name>
</gene>
<sequence>MNCDNVFIVVNEIQTDLIISANLLFTHFCNCDGYDCYVAVADLTSSGRFINGNTKLPGGRAGLIRQHHPTEKQLGRADCTRLTLKEQRHAFCGLIPLGWQRRPPTPSSCQAPNCTLQFLKENGLGHR</sequence>
<evidence type="ECO:0000313" key="1">
    <source>
        <dbReference type="EMBL" id="GBM94487.1"/>
    </source>
</evidence>
<reference evidence="1 2" key="1">
    <citation type="journal article" date="2019" name="Sci. Rep.">
        <title>Orb-weaving spider Araneus ventricosus genome elucidates the spidroin gene catalogue.</title>
        <authorList>
            <person name="Kono N."/>
            <person name="Nakamura H."/>
            <person name="Ohtoshi R."/>
            <person name="Moran D.A.P."/>
            <person name="Shinohara A."/>
            <person name="Yoshida Y."/>
            <person name="Fujiwara M."/>
            <person name="Mori M."/>
            <person name="Tomita M."/>
            <person name="Arakawa K."/>
        </authorList>
    </citation>
    <scope>NUCLEOTIDE SEQUENCE [LARGE SCALE GENOMIC DNA]</scope>
</reference>
<name>A0A4Y2JXE7_ARAVE</name>